<accession>A0ABQ7BA33</accession>
<gene>
    <name evidence="2" type="ORF">DY000_02041281</name>
</gene>
<reference evidence="2 3" key="1">
    <citation type="journal article" date="2020" name="BMC Genomics">
        <title>Intraspecific diversification of the crop wild relative Brassica cretica Lam. using demographic model selection.</title>
        <authorList>
            <person name="Kioukis A."/>
            <person name="Michalopoulou V.A."/>
            <person name="Briers L."/>
            <person name="Pirintsos S."/>
            <person name="Studholme D.J."/>
            <person name="Pavlidis P."/>
            <person name="Sarris P.F."/>
        </authorList>
    </citation>
    <scope>NUCLEOTIDE SEQUENCE [LARGE SCALE GENOMIC DNA]</scope>
    <source>
        <strain evidence="3">cv. PFS-1207/04</strain>
    </source>
</reference>
<keyword evidence="3" id="KW-1185">Reference proteome</keyword>
<protein>
    <submittedName>
        <fullName evidence="2">Uncharacterized protein</fullName>
    </submittedName>
</protein>
<comment type="caution">
    <text evidence="2">The sequence shown here is derived from an EMBL/GenBank/DDBJ whole genome shotgun (WGS) entry which is preliminary data.</text>
</comment>
<keyword evidence="1" id="KW-0472">Membrane</keyword>
<sequence>MNQRVISLSHFGHDLITTAQPQNPNENSSVVATRQFKMLCKTTSNTHHVLTLETGKRLWRRIESKFSYEENFGIHAIEAGMPTVVLPFLRPYFTAKSLTMLLISSVPLNCNNCFILSIICSVSDIERRYLVVAKTPNSASLGGQRVIPACYSHEIRGPTRISLILPNRPSRRRPTQPFITEAWSYKKNFTEEEIMDFTNWRINHGLQDECLRFPESPKSEELVKGKQRCSQFSKTDQTDINYGKLPTSSIWLEPNLSMEARRHSKPTRRQGRLPLMHQHPEDQADSPYHLLSISGHTICIQGKSSPLNEQGPTANSLEPEETKILRSLIRSQRLLFRGYFSKISRYKISLIQRQQISLTASFHGAINPFASKFIILIFFLSLCHFMTVRESQ</sequence>
<keyword evidence="1" id="KW-1133">Transmembrane helix</keyword>
<evidence type="ECO:0000313" key="2">
    <source>
        <dbReference type="EMBL" id="KAF3529025.1"/>
    </source>
</evidence>
<proteinExistence type="predicted"/>
<evidence type="ECO:0000313" key="3">
    <source>
        <dbReference type="Proteomes" id="UP000266723"/>
    </source>
</evidence>
<feature type="transmembrane region" description="Helical" evidence="1">
    <location>
        <begin position="369"/>
        <end position="388"/>
    </location>
</feature>
<dbReference type="Proteomes" id="UP000266723">
    <property type="component" value="Unassembled WGS sequence"/>
</dbReference>
<organism evidence="2 3">
    <name type="scientific">Brassica cretica</name>
    <name type="common">Mustard</name>
    <dbReference type="NCBI Taxonomy" id="69181"/>
    <lineage>
        <taxon>Eukaryota</taxon>
        <taxon>Viridiplantae</taxon>
        <taxon>Streptophyta</taxon>
        <taxon>Embryophyta</taxon>
        <taxon>Tracheophyta</taxon>
        <taxon>Spermatophyta</taxon>
        <taxon>Magnoliopsida</taxon>
        <taxon>eudicotyledons</taxon>
        <taxon>Gunneridae</taxon>
        <taxon>Pentapetalae</taxon>
        <taxon>rosids</taxon>
        <taxon>malvids</taxon>
        <taxon>Brassicales</taxon>
        <taxon>Brassicaceae</taxon>
        <taxon>Brassiceae</taxon>
        <taxon>Brassica</taxon>
    </lineage>
</organism>
<evidence type="ECO:0000256" key="1">
    <source>
        <dbReference type="SAM" id="Phobius"/>
    </source>
</evidence>
<keyword evidence="1" id="KW-0812">Transmembrane</keyword>
<dbReference type="EMBL" id="QGKV02001507">
    <property type="protein sequence ID" value="KAF3529025.1"/>
    <property type="molecule type" value="Genomic_DNA"/>
</dbReference>
<name>A0ABQ7BA33_BRACR</name>